<dbReference type="PATRIC" id="fig|378806.16.peg.5998"/>
<dbReference type="Pfam" id="PF07484">
    <property type="entry name" value="Collar"/>
    <property type="match status" value="1"/>
</dbReference>
<dbReference type="InterPro" id="IPR037053">
    <property type="entry name" value="Phage_tail_collar_dom_sf"/>
</dbReference>
<dbReference type="EMBL" id="AAMD01000046">
    <property type="protein sequence ID" value="EAU66860.1"/>
    <property type="molecule type" value="Genomic_DNA"/>
</dbReference>
<reference evidence="2 3" key="1">
    <citation type="submission" date="2006-04" db="EMBL/GenBank/DDBJ databases">
        <authorList>
            <person name="Nierman W.C."/>
        </authorList>
    </citation>
    <scope>NUCLEOTIDE SEQUENCE [LARGE SCALE GENOMIC DNA]</scope>
    <source>
        <strain evidence="2 3">DW4/3-1</strain>
    </source>
</reference>
<protein>
    <submittedName>
        <fullName evidence="2">Microcystin dependent protein MdpB</fullName>
    </submittedName>
</protein>
<name>Q093D2_STIAD</name>
<accession>Q093D2</accession>
<dbReference type="AlphaFoldDB" id="Q093D2"/>
<proteinExistence type="predicted"/>
<dbReference type="Gene3D" id="3.90.1340.10">
    <property type="entry name" value="Phage tail collar domain"/>
    <property type="match status" value="1"/>
</dbReference>
<feature type="domain" description="Phage tail collar" evidence="1">
    <location>
        <begin position="44"/>
        <end position="100"/>
    </location>
</feature>
<comment type="caution">
    <text evidence="2">The sequence shown here is derived from an EMBL/GenBank/DDBJ whole genome shotgun (WGS) entry which is preliminary data.</text>
</comment>
<sequence length="213" mass="22808">MDPDPAEHRACKQRVSVLFTRRVLLKAPHFTPERKPRMAEPFLGEIRMFGGNFAPTGWAFCNGQILSIAQNQALFSLLGTTYGGNGQTTFALPDLRGRVPMHWGSGPGLTTRTLGEAAGTETVTLLQTQMPTHTHAATASAQPGNSTEPTGTFWAAAVDGNSQQVSAYGTQPSTTLNPQAIGIAGGNQPHNNMQPYLCVTFIIALQGIYPSRN</sequence>
<organism evidence="2 3">
    <name type="scientific">Stigmatella aurantiaca (strain DW4/3-1)</name>
    <dbReference type="NCBI Taxonomy" id="378806"/>
    <lineage>
        <taxon>Bacteria</taxon>
        <taxon>Pseudomonadati</taxon>
        <taxon>Myxococcota</taxon>
        <taxon>Myxococcia</taxon>
        <taxon>Myxococcales</taxon>
        <taxon>Cystobacterineae</taxon>
        <taxon>Archangiaceae</taxon>
        <taxon>Stigmatella</taxon>
    </lineage>
</organism>
<gene>
    <name evidence="2" type="ORF">STIAU_3031</name>
</gene>
<dbReference type="Proteomes" id="UP000032702">
    <property type="component" value="Unassembled WGS sequence"/>
</dbReference>
<dbReference type="InterPro" id="IPR011083">
    <property type="entry name" value="Phage_tail_collar_dom"/>
</dbReference>
<evidence type="ECO:0000313" key="2">
    <source>
        <dbReference type="EMBL" id="EAU66860.1"/>
    </source>
</evidence>
<evidence type="ECO:0000259" key="1">
    <source>
        <dbReference type="Pfam" id="PF07484"/>
    </source>
</evidence>
<evidence type="ECO:0000313" key="3">
    <source>
        <dbReference type="Proteomes" id="UP000032702"/>
    </source>
</evidence>
<dbReference type="SUPFAM" id="SSF88874">
    <property type="entry name" value="Receptor-binding domain of short tail fibre protein gp12"/>
    <property type="match status" value="1"/>
</dbReference>